<accession>A0A926D305</accession>
<dbReference type="Pfam" id="PF08890">
    <property type="entry name" value="Phage_TAC_5"/>
    <property type="match status" value="1"/>
</dbReference>
<keyword evidence="2" id="KW-1185">Reference proteome</keyword>
<sequence length="134" mass="14888">MDLREFLQRHPVDDIREKVVVGERLRDEAGNPLAFEIRALTADAFEKVRRASERPGPNGPVLDARRFTEYLVIEGVAAPSFRDAEAMAELSCSTPEQYLAKTLLAGEILKLSAAIQRLSGFDTSLDEDIQTAKN</sequence>
<dbReference type="EMBL" id="JACRSR010000001">
    <property type="protein sequence ID" value="MBC8530572.1"/>
    <property type="molecule type" value="Genomic_DNA"/>
</dbReference>
<organism evidence="1 2">
    <name type="scientific">Gehongia tenuis</name>
    <dbReference type="NCBI Taxonomy" id="2763655"/>
    <lineage>
        <taxon>Bacteria</taxon>
        <taxon>Bacillati</taxon>
        <taxon>Bacillota</taxon>
        <taxon>Clostridia</taxon>
        <taxon>Christensenellales</taxon>
        <taxon>Christensenellaceae</taxon>
        <taxon>Gehongia</taxon>
    </lineage>
</organism>
<dbReference type="Proteomes" id="UP000623172">
    <property type="component" value="Unassembled WGS sequence"/>
</dbReference>
<dbReference type="InterPro" id="IPR038559">
    <property type="entry name" value="XkdN-like_sf"/>
</dbReference>
<evidence type="ECO:0000313" key="1">
    <source>
        <dbReference type="EMBL" id="MBC8530572.1"/>
    </source>
</evidence>
<dbReference type="AlphaFoldDB" id="A0A926D305"/>
<proteinExistence type="predicted"/>
<protein>
    <submittedName>
        <fullName evidence="1">XkdN-like protein</fullName>
    </submittedName>
</protein>
<comment type="caution">
    <text evidence="1">The sequence shown here is derived from an EMBL/GenBank/DDBJ whole genome shotgun (WGS) entry which is preliminary data.</text>
</comment>
<gene>
    <name evidence="1" type="ORF">H8696_01755</name>
</gene>
<evidence type="ECO:0000313" key="2">
    <source>
        <dbReference type="Proteomes" id="UP000623172"/>
    </source>
</evidence>
<reference evidence="1" key="1">
    <citation type="submission" date="2020-08" db="EMBL/GenBank/DDBJ databases">
        <title>Genome public.</title>
        <authorList>
            <person name="Liu C."/>
            <person name="Sun Q."/>
        </authorList>
    </citation>
    <scope>NUCLEOTIDE SEQUENCE</scope>
    <source>
        <strain evidence="1">NSJ-53</strain>
    </source>
</reference>
<dbReference type="Gene3D" id="3.30.2220.30">
    <property type="match status" value="1"/>
</dbReference>
<name>A0A926D305_9FIRM</name>
<dbReference type="RefSeq" id="WP_249314545.1">
    <property type="nucleotide sequence ID" value="NZ_JACRSR010000001.1"/>
</dbReference>
<dbReference type="InterPro" id="IPR014986">
    <property type="entry name" value="XkdN-like"/>
</dbReference>